<organism evidence="1 2">
    <name type="scientific">Mucilaginibacter pankratovii</name>
    <dbReference type="NCBI Taxonomy" id="2772110"/>
    <lineage>
        <taxon>Bacteria</taxon>
        <taxon>Pseudomonadati</taxon>
        <taxon>Bacteroidota</taxon>
        <taxon>Sphingobacteriia</taxon>
        <taxon>Sphingobacteriales</taxon>
        <taxon>Sphingobacteriaceae</taxon>
        <taxon>Mucilaginibacter</taxon>
    </lineage>
</organism>
<dbReference type="Proteomes" id="UP000606600">
    <property type="component" value="Unassembled WGS sequence"/>
</dbReference>
<evidence type="ECO:0008006" key="3">
    <source>
        <dbReference type="Google" id="ProtNLM"/>
    </source>
</evidence>
<keyword evidence="2" id="KW-1185">Reference proteome</keyword>
<sequence length="108" mass="12480">MKYFIEMFSPTQAWLDLSKEERAAYLTHVNDSSKGLMDQGVVIVSMSENDQDTLHRAGYNFFVIWTIPTDELANAVQELMADSDWFTYFDQLNLKGDSTDIFKKLINI</sequence>
<dbReference type="Pfam" id="PF20321">
    <property type="entry name" value="DUF6616"/>
    <property type="match status" value="1"/>
</dbReference>
<dbReference type="EMBL" id="JACWMY010000009">
    <property type="protein sequence ID" value="MBD1365678.1"/>
    <property type="molecule type" value="Genomic_DNA"/>
</dbReference>
<gene>
    <name evidence="1" type="ORF">IDJ77_17820</name>
</gene>
<reference evidence="1 2" key="1">
    <citation type="submission" date="2020-09" db="EMBL/GenBank/DDBJ databases">
        <title>Novel species of Mucilaginibacter isolated from a glacier on the Tibetan Plateau.</title>
        <authorList>
            <person name="Liu Q."/>
            <person name="Xin Y.-H."/>
        </authorList>
    </citation>
    <scope>NUCLEOTIDE SEQUENCE [LARGE SCALE GENOMIC DNA]</scope>
    <source>
        <strain evidence="1 2">ZT4R22</strain>
    </source>
</reference>
<name>A0ABR7WTP7_9SPHI</name>
<proteinExistence type="predicted"/>
<protein>
    <recommendedName>
        <fullName evidence="3">YCII-related domain-containing protein</fullName>
    </recommendedName>
</protein>
<evidence type="ECO:0000313" key="2">
    <source>
        <dbReference type="Proteomes" id="UP000606600"/>
    </source>
</evidence>
<accession>A0ABR7WTP7</accession>
<comment type="caution">
    <text evidence="1">The sequence shown here is derived from an EMBL/GenBank/DDBJ whole genome shotgun (WGS) entry which is preliminary data.</text>
</comment>
<dbReference type="InterPro" id="IPR046724">
    <property type="entry name" value="DUF6616"/>
</dbReference>
<dbReference type="RefSeq" id="WP_191190338.1">
    <property type="nucleotide sequence ID" value="NZ_JACWMY010000009.1"/>
</dbReference>
<evidence type="ECO:0000313" key="1">
    <source>
        <dbReference type="EMBL" id="MBD1365678.1"/>
    </source>
</evidence>